<dbReference type="STRING" id="633148.Tagg_0742"/>
<evidence type="ECO:0000313" key="3">
    <source>
        <dbReference type="Proteomes" id="UP000002376"/>
    </source>
</evidence>
<dbReference type="AlphaFoldDB" id="D5U1L5"/>
<keyword evidence="1" id="KW-0812">Transmembrane</keyword>
<dbReference type="Proteomes" id="UP000002376">
    <property type="component" value="Chromosome"/>
</dbReference>
<dbReference type="HOGENOM" id="CLU_1275388_0_0_2"/>
<keyword evidence="3" id="KW-1185">Reference proteome</keyword>
<proteinExistence type="predicted"/>
<accession>D5U1L5</accession>
<dbReference type="RefSeq" id="WP_013129608.1">
    <property type="nucleotide sequence ID" value="NC_014160.1"/>
</dbReference>
<reference evidence="3" key="2">
    <citation type="journal article" date="2010" name="Stand. Genomic Sci.">
        <title>Complete genome sequence of Thermosphaera aggregans type strain (M11TLT).</title>
        <authorList>
            <person name="Spring S."/>
            <person name="Rachel R."/>
            <person name="Lapidus A."/>
            <person name="Davenport K."/>
            <person name="Tice H."/>
            <person name="Copeland A."/>
            <person name="Cheng J.-F."/>
            <person name="Lucas S."/>
            <person name="Chen F."/>
            <person name="Nolan M."/>
            <person name="Bruce D."/>
            <person name="Goodwin L."/>
            <person name="Pitluck S."/>
            <person name="Ivanova N."/>
            <person name="Mavromatis K."/>
            <person name="Ovchinnikova G."/>
            <person name="Pati A."/>
            <person name="Chen A."/>
            <person name="Palaniappan K."/>
            <person name="Land M."/>
            <person name="Hauser L."/>
            <person name="Chang Y.-J."/>
            <person name="Jeffries C.C."/>
            <person name="Brettin T."/>
            <person name="Detter J.C."/>
            <person name="Tapia R."/>
            <person name="Han C."/>
            <person name="Heimerl T."/>
            <person name="Weikl F."/>
            <person name="Brambilla E."/>
            <person name="Goker M."/>
            <person name="Bristow J."/>
            <person name="Eisen J.A."/>
            <person name="Markowitz V."/>
            <person name="Hugenholtz P."/>
            <person name="Kyrpides N.C."/>
            <person name="Klenk H.-P."/>
        </authorList>
    </citation>
    <scope>NUCLEOTIDE SEQUENCE [LARGE SCALE GENOMIC DNA]</scope>
    <source>
        <strain evidence="3">DSM 11486 / M11TL</strain>
    </source>
</reference>
<gene>
    <name evidence="2" type="ordered locus">Tagg_0742</name>
</gene>
<feature type="transmembrane region" description="Helical" evidence="1">
    <location>
        <begin position="80"/>
        <end position="97"/>
    </location>
</feature>
<keyword evidence="1" id="KW-0472">Membrane</keyword>
<dbReference type="EMBL" id="CP001939">
    <property type="protein sequence ID" value="ADG91015.1"/>
    <property type="molecule type" value="Genomic_DNA"/>
</dbReference>
<sequence length="216" mass="23692">MLNVEALLIYGLAVNMLMLVGVNPLLGVVLASSLTIITVNHLALLKIPGEYANIFIPILWSSLSYALIKLIGINDIFHELSLIIMFTSLVVLSWDTAALRSIFSPITPPAILASSLIAGYIGFSFPSRFIILAMVDALAGRSITDVNKKTFRVYTQLILFTLSLNLSPVFYLSPLLFTYNLIATGLKEALYLKNFRAIDYVAVDMLFKTIIAGVSV</sequence>
<evidence type="ECO:0000256" key="1">
    <source>
        <dbReference type="SAM" id="Phobius"/>
    </source>
</evidence>
<dbReference type="GeneID" id="9165757"/>
<feature type="transmembrane region" description="Helical" evidence="1">
    <location>
        <begin position="117"/>
        <end position="139"/>
    </location>
</feature>
<dbReference type="KEGG" id="tag:Tagg_0742"/>
<keyword evidence="1" id="KW-1133">Transmembrane helix</keyword>
<name>D5U1L5_THEAM</name>
<feature type="transmembrane region" description="Helical" evidence="1">
    <location>
        <begin position="7"/>
        <end position="31"/>
    </location>
</feature>
<reference evidence="2 3" key="1">
    <citation type="journal article" date="2010" name="Stand. Genomic Sci.">
        <title>Complete genome sequence of Thermosphaera aggregans type strain (M11TL).</title>
        <authorList>
            <person name="Spring S."/>
            <person name="Rachel R."/>
            <person name="Lapidus A."/>
            <person name="Davenport K."/>
            <person name="Tice H."/>
            <person name="Copeland A."/>
            <person name="Cheng J.F."/>
            <person name="Lucas S."/>
            <person name="Chen F."/>
            <person name="Nolan M."/>
            <person name="Bruce D."/>
            <person name="Goodwin L."/>
            <person name="Pitluck S."/>
            <person name="Ivanova N."/>
            <person name="Mavromatis K."/>
            <person name="Ovchinnikova G."/>
            <person name="Pati A."/>
            <person name="Chen A."/>
            <person name="Palaniappan K."/>
            <person name="Land M."/>
            <person name="Hauser L."/>
            <person name="Chang Y.J."/>
            <person name="Jeffries C.C."/>
            <person name="Brettin T."/>
            <person name="Detter J.C."/>
            <person name="Tapia R."/>
            <person name="Han C."/>
            <person name="Heimerl T."/>
            <person name="Weikl F."/>
            <person name="Brambilla E."/>
            <person name="Goker M."/>
            <person name="Bristow J."/>
            <person name="Eisen J.A."/>
            <person name="Markowitz V."/>
            <person name="Hugenholtz P."/>
            <person name="Kyrpides N.C."/>
            <person name="Klenk H.P."/>
        </authorList>
    </citation>
    <scope>NUCLEOTIDE SEQUENCE [LARGE SCALE GENOMIC DNA]</scope>
    <source>
        <strain evidence="3">DSM 11486 / M11TL</strain>
    </source>
</reference>
<protein>
    <submittedName>
        <fullName evidence="2">Uncharacterized protein</fullName>
    </submittedName>
</protein>
<evidence type="ECO:0000313" key="2">
    <source>
        <dbReference type="EMBL" id="ADG91015.1"/>
    </source>
</evidence>
<organism evidence="2 3">
    <name type="scientific">Thermosphaera aggregans (strain DSM 11486 / M11TL)</name>
    <dbReference type="NCBI Taxonomy" id="633148"/>
    <lineage>
        <taxon>Archaea</taxon>
        <taxon>Thermoproteota</taxon>
        <taxon>Thermoprotei</taxon>
        <taxon>Desulfurococcales</taxon>
        <taxon>Desulfurococcaceae</taxon>
        <taxon>Thermosphaera</taxon>
    </lineage>
</organism>
<feature type="transmembrane region" description="Helical" evidence="1">
    <location>
        <begin position="51"/>
        <end position="68"/>
    </location>
</feature>
<feature type="transmembrane region" description="Helical" evidence="1">
    <location>
        <begin position="151"/>
        <end position="171"/>
    </location>
</feature>
<reference key="3">
    <citation type="submission" date="2010-02" db="EMBL/GenBank/DDBJ databases">
        <title>Complete genome sequence of Thermosphaera aggregans type strain (M11TL).</title>
        <authorList>
            <consortium name="US DOE Joint Genome Institute (JGI-PGF)"/>
            <person name="Spring S."/>
            <person name="Lapidus A."/>
            <person name="Munk C."/>
            <person name="Schroeder M."/>
            <person name="Glavina Del Rio T."/>
            <person name="Tice H."/>
            <person name="Copeland A."/>
            <person name="Cheng J.-F."/>
            <person name="Lucas S."/>
            <person name="Chen F."/>
            <person name="Nolan M."/>
            <person name="Bruce D."/>
            <person name="Goodwin L."/>
            <person name="Pitluck S."/>
            <person name="Ivanova N."/>
            <person name="Mavromatis K."/>
            <person name="Ovchinnikova G."/>
            <person name="Pati A."/>
            <person name="Chen A."/>
            <person name="Palaniappan K."/>
            <person name="Land M."/>
            <person name="Hauser L."/>
            <person name="Chang Y.-J."/>
            <person name="Jeffries C.C."/>
            <person name="Brettin T."/>
            <person name="Detter J.C."/>
            <person name="Tapia R."/>
            <person name="Han C."/>
            <person name="Chain P."/>
            <person name="Heimerl T."/>
            <person name="Weik F."/>
            <person name="Goker M."/>
            <person name="Rachel R."/>
            <person name="Bristow J."/>
            <person name="Eisen J.A."/>
            <person name="Markowitz V."/>
            <person name="Hugenholtz P."/>
            <person name="Kyrpides N.C."/>
            <person name="Klenk H.-P."/>
        </authorList>
    </citation>
    <scope>NUCLEOTIDE SEQUENCE</scope>
    <source>
        <strain>DSM 11486</strain>
    </source>
</reference>